<feature type="chain" id="PRO_5020841935" evidence="4">
    <location>
        <begin position="20"/>
        <end position="956"/>
    </location>
</feature>
<dbReference type="EMBL" id="SWMU01000001">
    <property type="protein sequence ID" value="TKS57290.1"/>
    <property type="molecule type" value="Genomic_DNA"/>
</dbReference>
<dbReference type="AlphaFoldDB" id="A0A4U5TSJ9"/>
<dbReference type="SUPFAM" id="SSF49464">
    <property type="entry name" value="Carboxypeptidase regulatory domain-like"/>
    <property type="match status" value="1"/>
</dbReference>
<evidence type="ECO:0000256" key="3">
    <source>
        <dbReference type="ARBA" id="ARBA00023237"/>
    </source>
</evidence>
<keyword evidence="5" id="KW-0675">Receptor</keyword>
<keyword evidence="2" id="KW-0472">Membrane</keyword>
<evidence type="ECO:0000313" key="5">
    <source>
        <dbReference type="EMBL" id="TKS57290.1"/>
    </source>
</evidence>
<gene>
    <name evidence="5" type="ORF">FCN74_02400</name>
</gene>
<evidence type="ECO:0000313" key="6">
    <source>
        <dbReference type="Proteomes" id="UP000306552"/>
    </source>
</evidence>
<name>A0A4U5TSJ9_9FLAO</name>
<organism evidence="5 6">
    <name type="scientific">Mesohalobacter halotolerans</name>
    <dbReference type="NCBI Taxonomy" id="1883405"/>
    <lineage>
        <taxon>Bacteria</taxon>
        <taxon>Pseudomonadati</taxon>
        <taxon>Bacteroidota</taxon>
        <taxon>Flavobacteriia</taxon>
        <taxon>Flavobacteriales</taxon>
        <taxon>Flavobacteriaceae</taxon>
        <taxon>Mesohalobacter</taxon>
    </lineage>
</organism>
<reference evidence="5 6" key="1">
    <citation type="submission" date="2019-04" db="EMBL/GenBank/DDBJ databases">
        <title>Psychroflexus halotolerans sp. nov., isolated from a marine solar saltern.</title>
        <authorList>
            <person name="Feng X."/>
        </authorList>
    </citation>
    <scope>NUCLEOTIDE SEQUENCE [LARGE SCALE GENOMIC DNA]</scope>
    <source>
        <strain evidence="5 6">WDS2C27</strain>
    </source>
</reference>
<dbReference type="RefSeq" id="WP_138930993.1">
    <property type="nucleotide sequence ID" value="NZ_SWMU01000001.1"/>
</dbReference>
<dbReference type="InterPro" id="IPR036942">
    <property type="entry name" value="Beta-barrel_TonB_sf"/>
</dbReference>
<protein>
    <submittedName>
        <fullName evidence="5">TonB-dependent receptor</fullName>
    </submittedName>
</protein>
<feature type="signal peptide" evidence="4">
    <location>
        <begin position="1"/>
        <end position="19"/>
    </location>
</feature>
<comment type="caution">
    <text evidence="5">The sequence shown here is derived from an EMBL/GenBank/DDBJ whole genome shotgun (WGS) entry which is preliminary data.</text>
</comment>
<dbReference type="Gene3D" id="2.60.40.1120">
    <property type="entry name" value="Carboxypeptidase-like, regulatory domain"/>
    <property type="match status" value="1"/>
</dbReference>
<evidence type="ECO:0000256" key="2">
    <source>
        <dbReference type="ARBA" id="ARBA00023136"/>
    </source>
</evidence>
<dbReference type="OrthoDB" id="1453181at2"/>
<proteinExistence type="predicted"/>
<keyword evidence="4" id="KW-0732">Signal</keyword>
<dbReference type="InterPro" id="IPR008969">
    <property type="entry name" value="CarboxyPept-like_regulatory"/>
</dbReference>
<dbReference type="GO" id="GO:0009279">
    <property type="term" value="C:cell outer membrane"/>
    <property type="evidence" value="ECO:0007669"/>
    <property type="project" value="UniProtKB-SubCell"/>
</dbReference>
<evidence type="ECO:0000256" key="1">
    <source>
        <dbReference type="ARBA" id="ARBA00004442"/>
    </source>
</evidence>
<accession>A0A4U5TSJ9</accession>
<evidence type="ECO:0000256" key="4">
    <source>
        <dbReference type="SAM" id="SignalP"/>
    </source>
</evidence>
<dbReference type="Proteomes" id="UP000306552">
    <property type="component" value="Unassembled WGS sequence"/>
</dbReference>
<comment type="subcellular location">
    <subcellularLocation>
        <location evidence="1">Cell outer membrane</location>
    </subcellularLocation>
</comment>
<keyword evidence="3" id="KW-0998">Cell outer membrane</keyword>
<sequence>MNKSIFLPLFLFFSGLVFSQQTLVTGVIVQDADEQPIPDVEISIEGTVLSVKTNNKGVFNLKGDELPLGEQVLLVDKEGFVSKRYPIIINEGETLDLGTLYLKVDISEETEQIGVISLSDNELAGDDNVLFNVSGLLQSTRDVFLRAAAYDFSATFFNPRGYDNARGKVLINGMEMNKFSTGRPQWTQWGGLNDIQRNRTLSMNTHANEFQFGDLAGTTNIDMRASGQRKGGRVSYATSNRSYRGRVMGSYNSGILSGGWSYSVLMSRRFGDEGFQDATLYDANSFSASVEKQFNDKHSLNFTGFYTPNRRGLSNAITQEVEDLKGRRYNPEWGYQNGEKRNVRIRTIEQPVFMLNHYWDINEDISLNTNVGYQFGTIGTTRVDNGGTRKVETSDGQVAYLGGARNPTPIYYQNLPSYYLRFPNPSTTDYANAYLAQQEFINDGQFDWNAVYTANQNALQTGGNSIYILKEDVEDENMISFNSILNAKLKDNITLNASLDYRNSKIENYAQVNDLLGGQQFLDVDFFADEDAQAAGVDPFALAQSDVRNPDRLVVEGDRYEYNFEYDVQEYNAFAQAQFQYSWVDFYAGANFGQTTYQRTGLYENGYYLGDLSFGKGEKLEFDNIAAKAGAVFKVEGGHYIDANVAYMEQAPTLRNSYVNPRINHLIVDNLKEVVSSHADLGYVYRSPIIQARLTGFYTKVEDETNVGFYFSQDDATSNFLQETMNGIDRVHLGAEFGIEAQVTPTIKLKAAGTWGQHTYDSNPNLELYSQQLFAQFDPEVNTNTDPLTFGDGTAALKDYKVEGGPQQAYQFGFEYRDPNFWNIGITANHFSHAYVSPSAIQRSQGFANDSDGLPVNNFDPDIAKELLEQEDFGSYMLFNAIGGKSWKVGDYYIGFFAVINNIFGEDYITGGFEQGRIGSYQGLLEESNRPGGPLFGNRYFFGRGTTYYLNFYVRF</sequence>
<dbReference type="SUPFAM" id="SSF56935">
    <property type="entry name" value="Porins"/>
    <property type="match status" value="1"/>
</dbReference>
<dbReference type="Gene3D" id="2.40.170.20">
    <property type="entry name" value="TonB-dependent receptor, beta-barrel domain"/>
    <property type="match status" value="1"/>
</dbReference>
<keyword evidence="6" id="KW-1185">Reference proteome</keyword>